<dbReference type="InterPro" id="IPR045043">
    <property type="entry name" value="Lea14-like"/>
</dbReference>
<sequence length="246" mass="26308">MSIAHPPGTYGHTRPRSPPPIKAPSSRVSGASHFRLHPPASRDASTTGAARATNKPAGRAARSISIHPSNNMSAAEEEPRSAAGGEEERRGGGGLVSGLMDKAKGFVAEKVAQIPKPEASLERVSFRTISRQGIELHSHVDVTNPYSHRIPICEVTYTFKSDGKVIASGTMADPGWIAASGSTKLELPVKVPYDFIVSLMKDLGGDWDIDYVLEVGLTIDLPVIGTFTIPLTTEGEIKLPTFRDLF</sequence>
<dbReference type="InterPro" id="IPR004864">
    <property type="entry name" value="LEA_2"/>
</dbReference>
<comment type="similarity">
    <text evidence="1">Belongs to the LEA type 2 family.</text>
</comment>
<dbReference type="SMART" id="SM00769">
    <property type="entry name" value="WHy"/>
    <property type="match status" value="1"/>
</dbReference>
<protein>
    <recommendedName>
        <fullName evidence="3">Water stress and hypersensitive response domain-containing protein</fullName>
    </recommendedName>
</protein>
<accession>A0ABC8Z8W0</accession>
<dbReference type="Proteomes" id="UP001497457">
    <property type="component" value="Chromosome 18b"/>
</dbReference>
<dbReference type="Gene3D" id="1.20.5.170">
    <property type="match status" value="1"/>
</dbReference>
<dbReference type="Pfam" id="PF03168">
    <property type="entry name" value="LEA_2"/>
    <property type="match status" value="1"/>
</dbReference>
<dbReference type="FunFam" id="2.60.40.1820:FF:000001">
    <property type="entry name" value="Desiccation protectant protein Lea14-like"/>
    <property type="match status" value="1"/>
</dbReference>
<dbReference type="PANTHER" id="PTHR31459">
    <property type="match status" value="1"/>
</dbReference>
<evidence type="ECO:0000259" key="3">
    <source>
        <dbReference type="SMART" id="SM00769"/>
    </source>
</evidence>
<evidence type="ECO:0000313" key="4">
    <source>
        <dbReference type="EMBL" id="CAL4955885.1"/>
    </source>
</evidence>
<dbReference type="GO" id="GO:0006950">
    <property type="term" value="P:response to stress"/>
    <property type="evidence" value="ECO:0007669"/>
    <property type="project" value="UniProtKB-ARBA"/>
</dbReference>
<feature type="region of interest" description="Disordered" evidence="2">
    <location>
        <begin position="1"/>
        <end position="97"/>
    </location>
</feature>
<dbReference type="AlphaFoldDB" id="A0ABC8Z8W0"/>
<feature type="domain" description="Water stress and hypersensitive response" evidence="3">
    <location>
        <begin position="119"/>
        <end position="236"/>
    </location>
</feature>
<dbReference type="Gene3D" id="2.60.40.1820">
    <property type="match status" value="1"/>
</dbReference>
<reference evidence="4" key="1">
    <citation type="submission" date="2024-10" db="EMBL/GenBank/DDBJ databases">
        <authorList>
            <person name="Ryan C."/>
        </authorList>
    </citation>
    <scope>NUCLEOTIDE SEQUENCE [LARGE SCALE GENOMIC DNA]</scope>
</reference>
<proteinExistence type="inferred from homology"/>
<dbReference type="EMBL" id="OZ075128">
    <property type="protein sequence ID" value="CAL4955885.1"/>
    <property type="molecule type" value="Genomic_DNA"/>
</dbReference>
<evidence type="ECO:0000313" key="5">
    <source>
        <dbReference type="Proteomes" id="UP001497457"/>
    </source>
</evidence>
<evidence type="ECO:0000256" key="1">
    <source>
        <dbReference type="ARBA" id="ARBA00005960"/>
    </source>
</evidence>
<gene>
    <name evidence="4" type="ORF">URODEC1_LOCUS41703</name>
</gene>
<dbReference type="PANTHER" id="PTHR31459:SF19">
    <property type="entry name" value="DESICCATION-RELATED PROTEIN LEA14-RELATED"/>
    <property type="match status" value="1"/>
</dbReference>
<name>A0ABC8Z8W0_9POAL</name>
<dbReference type="SUPFAM" id="SSF117070">
    <property type="entry name" value="LEA14-like"/>
    <property type="match status" value="1"/>
</dbReference>
<organism evidence="4 5">
    <name type="scientific">Urochloa decumbens</name>
    <dbReference type="NCBI Taxonomy" id="240449"/>
    <lineage>
        <taxon>Eukaryota</taxon>
        <taxon>Viridiplantae</taxon>
        <taxon>Streptophyta</taxon>
        <taxon>Embryophyta</taxon>
        <taxon>Tracheophyta</taxon>
        <taxon>Spermatophyta</taxon>
        <taxon>Magnoliopsida</taxon>
        <taxon>Liliopsida</taxon>
        <taxon>Poales</taxon>
        <taxon>Poaceae</taxon>
        <taxon>PACMAD clade</taxon>
        <taxon>Panicoideae</taxon>
        <taxon>Panicodae</taxon>
        <taxon>Paniceae</taxon>
        <taxon>Melinidinae</taxon>
        <taxon>Urochloa</taxon>
    </lineage>
</organism>
<dbReference type="InterPro" id="IPR013990">
    <property type="entry name" value="WHy-dom"/>
</dbReference>
<evidence type="ECO:0000256" key="2">
    <source>
        <dbReference type="SAM" id="MobiDB-lite"/>
    </source>
</evidence>
<keyword evidence="5" id="KW-1185">Reference proteome</keyword>